<evidence type="ECO:0000313" key="1">
    <source>
        <dbReference type="EMBL" id="KAF7412107.1"/>
    </source>
</evidence>
<keyword evidence="2" id="KW-1185">Reference proteome</keyword>
<organism evidence="1 2">
    <name type="scientific">Vespula vulgaris</name>
    <name type="common">Yellow jacket</name>
    <name type="synonym">Wasp</name>
    <dbReference type="NCBI Taxonomy" id="7454"/>
    <lineage>
        <taxon>Eukaryota</taxon>
        <taxon>Metazoa</taxon>
        <taxon>Ecdysozoa</taxon>
        <taxon>Arthropoda</taxon>
        <taxon>Hexapoda</taxon>
        <taxon>Insecta</taxon>
        <taxon>Pterygota</taxon>
        <taxon>Neoptera</taxon>
        <taxon>Endopterygota</taxon>
        <taxon>Hymenoptera</taxon>
        <taxon>Apocrita</taxon>
        <taxon>Aculeata</taxon>
        <taxon>Vespoidea</taxon>
        <taxon>Vespidae</taxon>
        <taxon>Vespinae</taxon>
        <taxon>Vespula</taxon>
    </lineage>
</organism>
<name>A0A834KU74_VESVU</name>
<dbReference type="EMBL" id="JACSEA010000001">
    <property type="protein sequence ID" value="KAF7412107.1"/>
    <property type="molecule type" value="Genomic_DNA"/>
</dbReference>
<evidence type="ECO:0000313" key="2">
    <source>
        <dbReference type="Proteomes" id="UP000614350"/>
    </source>
</evidence>
<comment type="caution">
    <text evidence="1">The sequence shown here is derived from an EMBL/GenBank/DDBJ whole genome shotgun (WGS) entry which is preliminary data.</text>
</comment>
<protein>
    <submittedName>
        <fullName evidence="1">Uncharacterized protein</fullName>
    </submittedName>
</protein>
<accession>A0A834KU74</accession>
<sequence>MGTVEGAARHKRSDTIPCSVWYALGIWTVRFVRLVIFRFHLAALQIAAYCVSFSSDTQEIAWPDIATGKRHFPAARQHTGKALLIGFVESEN</sequence>
<reference evidence="1" key="1">
    <citation type="journal article" date="2020" name="G3 (Bethesda)">
        <title>High-Quality Assemblies for Three Invasive Social Wasps from the &lt;i&gt;Vespula&lt;/i&gt; Genus.</title>
        <authorList>
            <person name="Harrop T.W.R."/>
            <person name="Guhlin J."/>
            <person name="McLaughlin G.M."/>
            <person name="Permina E."/>
            <person name="Stockwell P."/>
            <person name="Gilligan J."/>
            <person name="Le Lec M.F."/>
            <person name="Gruber M.A.M."/>
            <person name="Quinn O."/>
            <person name="Lovegrove M."/>
            <person name="Duncan E.J."/>
            <person name="Remnant E.J."/>
            <person name="Van Eeckhoven J."/>
            <person name="Graham B."/>
            <person name="Knapp R.A."/>
            <person name="Langford K.W."/>
            <person name="Kronenberg Z."/>
            <person name="Press M.O."/>
            <person name="Eacker S.M."/>
            <person name="Wilson-Rankin E.E."/>
            <person name="Purcell J."/>
            <person name="Lester P.J."/>
            <person name="Dearden P.K."/>
        </authorList>
    </citation>
    <scope>NUCLEOTIDE SEQUENCE</scope>
    <source>
        <strain evidence="1">Marl-1</strain>
    </source>
</reference>
<gene>
    <name evidence="1" type="ORF">HZH66_001003</name>
</gene>
<dbReference type="Proteomes" id="UP000614350">
    <property type="component" value="Unassembled WGS sequence"/>
</dbReference>
<proteinExistence type="predicted"/>
<dbReference type="AlphaFoldDB" id="A0A834KU74"/>